<protein>
    <submittedName>
        <fullName evidence="3">Delta-60 repeat domain-containing protein</fullName>
    </submittedName>
</protein>
<gene>
    <name evidence="3" type="ORF">SAMN05421820_10514</name>
</gene>
<feature type="chain" id="PRO_5010307110" evidence="1">
    <location>
        <begin position="32"/>
        <end position="547"/>
    </location>
</feature>
<evidence type="ECO:0000313" key="4">
    <source>
        <dbReference type="Proteomes" id="UP000183200"/>
    </source>
</evidence>
<feature type="signal peptide" evidence="1">
    <location>
        <begin position="1"/>
        <end position="31"/>
    </location>
</feature>
<evidence type="ECO:0000313" key="3">
    <source>
        <dbReference type="EMBL" id="SDM77151.1"/>
    </source>
</evidence>
<feature type="domain" description="DUF5008" evidence="2">
    <location>
        <begin position="33"/>
        <end position="124"/>
    </location>
</feature>
<name>A0A1G9VYX9_9SPHI</name>
<dbReference type="EMBL" id="FNGY01000005">
    <property type="protein sequence ID" value="SDM77151.1"/>
    <property type="molecule type" value="Genomic_DNA"/>
</dbReference>
<dbReference type="InterPro" id="IPR011047">
    <property type="entry name" value="Quinoprotein_ADH-like_sf"/>
</dbReference>
<dbReference type="InterPro" id="IPR032175">
    <property type="entry name" value="DUF5008"/>
</dbReference>
<organism evidence="3 4">
    <name type="scientific">Pedobacter steynii</name>
    <dbReference type="NCBI Taxonomy" id="430522"/>
    <lineage>
        <taxon>Bacteria</taxon>
        <taxon>Pseudomonadati</taxon>
        <taxon>Bacteroidota</taxon>
        <taxon>Sphingobacteriia</taxon>
        <taxon>Sphingobacteriales</taxon>
        <taxon>Sphingobacteriaceae</taxon>
        <taxon>Pedobacter</taxon>
    </lineage>
</organism>
<dbReference type="Pfam" id="PF16400">
    <property type="entry name" value="DUF5008"/>
    <property type="match status" value="1"/>
</dbReference>
<dbReference type="SUPFAM" id="SSF50998">
    <property type="entry name" value="Quinoprotein alcohol dehydrogenase-like"/>
    <property type="match status" value="1"/>
</dbReference>
<dbReference type="InterPro" id="IPR013783">
    <property type="entry name" value="Ig-like_fold"/>
</dbReference>
<dbReference type="Proteomes" id="UP000183200">
    <property type="component" value="Unassembled WGS sequence"/>
</dbReference>
<reference evidence="4" key="1">
    <citation type="submission" date="2016-10" db="EMBL/GenBank/DDBJ databases">
        <authorList>
            <person name="Varghese N."/>
            <person name="Submissions S."/>
        </authorList>
    </citation>
    <scope>NUCLEOTIDE SEQUENCE [LARGE SCALE GENOMIC DNA]</scope>
    <source>
        <strain evidence="4">DSM 19110</strain>
    </source>
</reference>
<dbReference type="PROSITE" id="PS51257">
    <property type="entry name" value="PROKAR_LIPOPROTEIN"/>
    <property type="match status" value="1"/>
</dbReference>
<accession>A0A1G9VYX9</accession>
<keyword evidence="1" id="KW-0732">Signal</keyword>
<dbReference type="Pfam" id="PF17164">
    <property type="entry name" value="DUF5122"/>
    <property type="match status" value="4"/>
</dbReference>
<evidence type="ECO:0000256" key="1">
    <source>
        <dbReference type="SAM" id="SignalP"/>
    </source>
</evidence>
<dbReference type="Gene3D" id="2.80.10.50">
    <property type="match status" value="3"/>
</dbReference>
<keyword evidence="4" id="KW-1185">Reference proteome</keyword>
<proteinExistence type="predicted"/>
<dbReference type="InterPro" id="IPR013431">
    <property type="entry name" value="Delta_60_rpt"/>
</dbReference>
<dbReference type="Gene3D" id="2.60.40.10">
    <property type="entry name" value="Immunoglobulins"/>
    <property type="match status" value="1"/>
</dbReference>
<evidence type="ECO:0000259" key="2">
    <source>
        <dbReference type="Pfam" id="PF16400"/>
    </source>
</evidence>
<sequence length="547" mass="58268">MISINIKYTKLGLFKLALLLFVAIGSSCSKQEVFQDDPYKGGKEALGVRFSEADADPIAGSPGDEVTFKVRGVMKFKEKLEFLVNETKADIIQVTDSSITVKIPQNASTGGTTLLLEGQSFFGPKFTVQGKVSIDPGFKAVNGTNGVINDIVTTSSGGYILVGGFTNFENQAPSTPINRIVAIASDGAYKSSLFGSGSDGPIQNINRLSSGKYMISGSFSSFNKTPGTYGVTRLNSDGSLDSMSVELINPIPNKPDLSLDTVPTFNGGVVSSINAGNFFGGIAKSFVRADNTILLGNFDFYVKYFYPRSTKNAKIIDITRMSQIAQLKENGDLDSAYNFDPVKKQSYAGANGPIYGAYMQNDGKIVAVGSFSTFNGTTAKNIVRINVDGSMDPTFSSGTGADGPIFTINYNETTNRIMLSGSFRSYNGKVSSGVVMLNANGTVDESFKFGQLVGGAPNFAAQLNNGKVIISGDFNNYSGVVRQGFMILSQDGTLAPGCNNTGAFQGRIARMVQTTSTLGYPAILLVGDFTKFDNKRVGNIVRVEIKP</sequence>
<dbReference type="OrthoDB" id="9805017at2"/>
<dbReference type="AlphaFoldDB" id="A0A1G9VYX9"/>
<dbReference type="RefSeq" id="WP_083361883.1">
    <property type="nucleotide sequence ID" value="NZ_FNGY01000005.1"/>
</dbReference>